<evidence type="ECO:0000313" key="3">
    <source>
        <dbReference type="Proteomes" id="UP000800038"/>
    </source>
</evidence>
<keyword evidence="1" id="KW-1133">Transmembrane helix</keyword>
<reference evidence="2" key="1">
    <citation type="journal article" date="2020" name="Stud. Mycol.">
        <title>101 Dothideomycetes genomes: a test case for predicting lifestyles and emergence of pathogens.</title>
        <authorList>
            <person name="Haridas S."/>
            <person name="Albert R."/>
            <person name="Binder M."/>
            <person name="Bloem J."/>
            <person name="Labutti K."/>
            <person name="Salamov A."/>
            <person name="Andreopoulos B."/>
            <person name="Baker S."/>
            <person name="Barry K."/>
            <person name="Bills G."/>
            <person name="Bluhm B."/>
            <person name="Cannon C."/>
            <person name="Castanera R."/>
            <person name="Culley D."/>
            <person name="Daum C."/>
            <person name="Ezra D."/>
            <person name="Gonzalez J."/>
            <person name="Henrissat B."/>
            <person name="Kuo A."/>
            <person name="Liang C."/>
            <person name="Lipzen A."/>
            <person name="Lutzoni F."/>
            <person name="Magnuson J."/>
            <person name="Mondo S."/>
            <person name="Nolan M."/>
            <person name="Ohm R."/>
            <person name="Pangilinan J."/>
            <person name="Park H.-J."/>
            <person name="Ramirez L."/>
            <person name="Alfaro M."/>
            <person name="Sun H."/>
            <person name="Tritt A."/>
            <person name="Yoshinaga Y."/>
            <person name="Zwiers L.-H."/>
            <person name="Turgeon B."/>
            <person name="Goodwin S."/>
            <person name="Spatafora J."/>
            <person name="Crous P."/>
            <person name="Grigoriev I."/>
        </authorList>
    </citation>
    <scope>NUCLEOTIDE SEQUENCE</scope>
    <source>
        <strain evidence="2">CBS 161.51</strain>
    </source>
</reference>
<organism evidence="2 3">
    <name type="scientific">Clathrospora elynae</name>
    <dbReference type="NCBI Taxonomy" id="706981"/>
    <lineage>
        <taxon>Eukaryota</taxon>
        <taxon>Fungi</taxon>
        <taxon>Dikarya</taxon>
        <taxon>Ascomycota</taxon>
        <taxon>Pezizomycotina</taxon>
        <taxon>Dothideomycetes</taxon>
        <taxon>Pleosporomycetidae</taxon>
        <taxon>Pleosporales</taxon>
        <taxon>Diademaceae</taxon>
        <taxon>Clathrospora</taxon>
    </lineage>
</organism>
<protein>
    <submittedName>
        <fullName evidence="2">Uncharacterized protein</fullName>
    </submittedName>
</protein>
<sequence>MTYWIYTLTGLAFMYIFIHVRLVRFGDCMDMHFGPWRLPCGDPRLLREAYVYITMRIHILAASFLEIANYRDYITPSPAFSLLTSAVVGQGTYILPLDMLCCPMHAAMSRMQEQPNAHTAIHDWRINKFVGDTEVSQPPSCSPILHRTRRCSNVHLRSQLGPAMPHQRLGASTDAVLHVSSRCKSV</sequence>
<name>A0A6A5S510_9PLEO</name>
<dbReference type="Proteomes" id="UP000800038">
    <property type="component" value="Unassembled WGS sequence"/>
</dbReference>
<keyword evidence="1" id="KW-0472">Membrane</keyword>
<dbReference type="AlphaFoldDB" id="A0A6A5S510"/>
<accession>A0A6A5S510</accession>
<feature type="transmembrane region" description="Helical" evidence="1">
    <location>
        <begin position="6"/>
        <end position="23"/>
    </location>
</feature>
<keyword evidence="3" id="KW-1185">Reference proteome</keyword>
<evidence type="ECO:0000256" key="1">
    <source>
        <dbReference type="SAM" id="Phobius"/>
    </source>
</evidence>
<proteinExistence type="predicted"/>
<gene>
    <name evidence="2" type="ORF">EJ02DRAFT_116226</name>
</gene>
<keyword evidence="1" id="KW-0812">Transmembrane</keyword>
<evidence type="ECO:0000313" key="2">
    <source>
        <dbReference type="EMBL" id="KAF1935751.1"/>
    </source>
</evidence>
<dbReference type="EMBL" id="ML976238">
    <property type="protein sequence ID" value="KAF1935751.1"/>
    <property type="molecule type" value="Genomic_DNA"/>
</dbReference>